<dbReference type="AlphaFoldDB" id="A0A091BB27"/>
<accession>A0A091BB27</accession>
<evidence type="ECO:0000313" key="2">
    <source>
        <dbReference type="Proteomes" id="UP000029391"/>
    </source>
</evidence>
<reference evidence="1 2" key="1">
    <citation type="submission" date="2013-09" db="EMBL/GenBank/DDBJ databases">
        <title>Genome sequencing of Arenimonas composti.</title>
        <authorList>
            <person name="Chen F."/>
            <person name="Wang G."/>
        </authorList>
    </citation>
    <scope>NUCLEOTIDE SEQUENCE [LARGE SCALE GENOMIC DNA]</scope>
    <source>
        <strain evidence="1 2">TR7-09</strain>
    </source>
</reference>
<organism evidence="1 2">
    <name type="scientific">Arenimonas composti TR7-09 = DSM 18010</name>
    <dbReference type="NCBI Taxonomy" id="1121013"/>
    <lineage>
        <taxon>Bacteria</taxon>
        <taxon>Pseudomonadati</taxon>
        <taxon>Pseudomonadota</taxon>
        <taxon>Gammaproteobacteria</taxon>
        <taxon>Lysobacterales</taxon>
        <taxon>Lysobacteraceae</taxon>
        <taxon>Arenimonas</taxon>
    </lineage>
</organism>
<dbReference type="EMBL" id="AWXU01000049">
    <property type="protein sequence ID" value="KFN48717.1"/>
    <property type="molecule type" value="Genomic_DNA"/>
</dbReference>
<dbReference type="OrthoDB" id="6059075at2"/>
<comment type="caution">
    <text evidence="1">The sequence shown here is derived from an EMBL/GenBank/DDBJ whole genome shotgun (WGS) entry which is preliminary data.</text>
</comment>
<dbReference type="STRING" id="1121013.GCA_000426365_02697"/>
<dbReference type="Proteomes" id="UP000029391">
    <property type="component" value="Unassembled WGS sequence"/>
</dbReference>
<evidence type="ECO:0000313" key="1">
    <source>
        <dbReference type="EMBL" id="KFN48717.1"/>
    </source>
</evidence>
<dbReference type="RefSeq" id="WP_026817583.1">
    <property type="nucleotide sequence ID" value="NZ_AUFF01000012.1"/>
</dbReference>
<gene>
    <name evidence="1" type="ORF">P873_13755</name>
</gene>
<name>A0A091BB27_9GAMM</name>
<protein>
    <submittedName>
        <fullName evidence="1">Uncharacterized protein</fullName>
    </submittedName>
</protein>
<sequence>MPTPVTPALSRARQIAITVADVEATCAAPLSGHALWIGFLRAIPLALLLSASPVTAHAGSEPPPTPLPERVPADECPVLEGRWQSDRERTMAWIDRHLQMNAELKGMVREMSGRAVLEIGADTITARIDAWTLAIGEVQVPMEATELAWRYELVHCTRRVVVTRQPQAQTGEEQVVVYHFEAPDLMWTYSGGADSESPDSAQREYYTRIRDVHR</sequence>
<keyword evidence="2" id="KW-1185">Reference proteome</keyword>
<proteinExistence type="predicted"/>